<gene>
    <name evidence="2" type="ORF">RYX45_03785</name>
</gene>
<dbReference type="EMBL" id="JAWJAY010000001">
    <property type="protein sequence ID" value="MDV2884286.1"/>
    <property type="molecule type" value="Genomic_DNA"/>
</dbReference>
<dbReference type="InterPro" id="IPR020210">
    <property type="entry name" value="Uncharacterised_YpbF_TM"/>
</dbReference>
<dbReference type="Pfam" id="PF10864">
    <property type="entry name" value="DUF2663"/>
    <property type="match status" value="1"/>
</dbReference>
<dbReference type="RefSeq" id="WP_012958454.1">
    <property type="nucleotide sequence ID" value="NZ_CP117835.1"/>
</dbReference>
<sequence length="153" mass="17790">MTGMKQWNIHPDALTNVSKVMLEEMIARKEKWEKLNKAKNHWSLFTLLSLGLFLLFGAQVLRGSSGLHFSSNFLSILVGNTILLLLILLFIVGIVQVKLLSKKATKAEIEFEALREECIERSSELWEKDQSWQHRESVFTYMKTEHDINLYHK</sequence>
<reference evidence="2" key="1">
    <citation type="submission" date="2023-10" db="EMBL/GenBank/DDBJ databases">
        <title>Screening of Alkalihalophilus pseudofirmusBZ-TG-HK211 and Its Alleviation of Salt Stress on Rapeseed Growth.</title>
        <authorList>
            <person name="Zhao B."/>
            <person name="Guo T."/>
        </authorList>
    </citation>
    <scope>NUCLEOTIDE SEQUENCE</scope>
    <source>
        <strain evidence="2">BZ-TG-HK211</strain>
    </source>
</reference>
<feature type="transmembrane region" description="Helical" evidence="1">
    <location>
        <begin position="73"/>
        <end position="95"/>
    </location>
</feature>
<evidence type="ECO:0000256" key="1">
    <source>
        <dbReference type="SAM" id="Phobius"/>
    </source>
</evidence>
<accession>A0AAJ2NKI2</accession>
<organism evidence="2 3">
    <name type="scientific">Alkalihalophilus pseudofirmus</name>
    <name type="common">Bacillus pseudofirmus</name>
    <dbReference type="NCBI Taxonomy" id="79885"/>
    <lineage>
        <taxon>Bacteria</taxon>
        <taxon>Bacillati</taxon>
        <taxon>Bacillota</taxon>
        <taxon>Bacilli</taxon>
        <taxon>Bacillales</taxon>
        <taxon>Bacillaceae</taxon>
        <taxon>Alkalihalophilus</taxon>
    </lineage>
</organism>
<keyword evidence="1" id="KW-0812">Transmembrane</keyword>
<protein>
    <submittedName>
        <fullName evidence="2">YpbF family protein</fullName>
    </submittedName>
</protein>
<proteinExistence type="predicted"/>
<dbReference type="AlphaFoldDB" id="A0AAJ2NKI2"/>
<dbReference type="Proteomes" id="UP001285636">
    <property type="component" value="Unassembled WGS sequence"/>
</dbReference>
<comment type="caution">
    <text evidence="2">The sequence shown here is derived from an EMBL/GenBank/DDBJ whole genome shotgun (WGS) entry which is preliminary data.</text>
</comment>
<name>A0AAJ2NKI2_ALKPS</name>
<feature type="transmembrane region" description="Helical" evidence="1">
    <location>
        <begin position="42"/>
        <end position="61"/>
    </location>
</feature>
<keyword evidence="1" id="KW-1133">Transmembrane helix</keyword>
<evidence type="ECO:0000313" key="2">
    <source>
        <dbReference type="EMBL" id="MDV2884286.1"/>
    </source>
</evidence>
<evidence type="ECO:0000313" key="3">
    <source>
        <dbReference type="Proteomes" id="UP001285636"/>
    </source>
</evidence>
<keyword evidence="1" id="KW-0472">Membrane</keyword>